<evidence type="ECO:0000313" key="2">
    <source>
        <dbReference type="Proteomes" id="UP000054359"/>
    </source>
</evidence>
<organism evidence="1 2">
    <name type="scientific">Stegodyphus mimosarum</name>
    <name type="common">African social velvet spider</name>
    <dbReference type="NCBI Taxonomy" id="407821"/>
    <lineage>
        <taxon>Eukaryota</taxon>
        <taxon>Metazoa</taxon>
        <taxon>Ecdysozoa</taxon>
        <taxon>Arthropoda</taxon>
        <taxon>Chelicerata</taxon>
        <taxon>Arachnida</taxon>
        <taxon>Araneae</taxon>
        <taxon>Araneomorphae</taxon>
        <taxon>Entelegynae</taxon>
        <taxon>Eresoidea</taxon>
        <taxon>Eresidae</taxon>
        <taxon>Stegodyphus</taxon>
    </lineage>
</organism>
<name>A0A087T788_STEMI</name>
<accession>A0A087T788</accession>
<evidence type="ECO:0000313" key="1">
    <source>
        <dbReference type="EMBL" id="KFM60977.1"/>
    </source>
</evidence>
<gene>
    <name evidence="1" type="ORF">X975_26371</name>
</gene>
<keyword evidence="2" id="KW-1185">Reference proteome</keyword>
<proteinExistence type="predicted"/>
<protein>
    <submittedName>
        <fullName evidence="1">Uncharacterized protein</fullName>
    </submittedName>
</protein>
<sequence>MKVLERYRLHRDKQAFLDDLRPKYILPSLIIRKVITHQEA</sequence>
<dbReference type="AlphaFoldDB" id="A0A087T788"/>
<feature type="non-terminal residue" evidence="1">
    <location>
        <position position="40"/>
    </location>
</feature>
<dbReference type="EMBL" id="KK113763">
    <property type="protein sequence ID" value="KFM60977.1"/>
    <property type="molecule type" value="Genomic_DNA"/>
</dbReference>
<reference evidence="1 2" key="1">
    <citation type="submission" date="2013-11" db="EMBL/GenBank/DDBJ databases">
        <title>Genome sequencing of Stegodyphus mimosarum.</title>
        <authorList>
            <person name="Bechsgaard J."/>
        </authorList>
    </citation>
    <scope>NUCLEOTIDE SEQUENCE [LARGE SCALE GENOMIC DNA]</scope>
</reference>
<dbReference type="Proteomes" id="UP000054359">
    <property type="component" value="Unassembled WGS sequence"/>
</dbReference>